<feature type="compositionally biased region" description="Basic and acidic residues" evidence="3">
    <location>
        <begin position="268"/>
        <end position="277"/>
    </location>
</feature>
<evidence type="ECO:0000256" key="3">
    <source>
        <dbReference type="SAM" id="MobiDB-lite"/>
    </source>
</evidence>
<feature type="compositionally biased region" description="Low complexity" evidence="3">
    <location>
        <begin position="106"/>
        <end position="133"/>
    </location>
</feature>
<feature type="compositionally biased region" description="Basic and acidic residues" evidence="3">
    <location>
        <begin position="222"/>
        <end position="232"/>
    </location>
</feature>
<evidence type="ECO:0000313" key="8">
    <source>
        <dbReference type="Proteomes" id="UP000241107"/>
    </source>
</evidence>
<gene>
    <name evidence="7" type="ORF">C7M61_004713</name>
</gene>
<organism evidence="7 8">
    <name type="scientific">Candidozyma pseudohaemuli</name>
    <dbReference type="NCBI Taxonomy" id="418784"/>
    <lineage>
        <taxon>Eukaryota</taxon>
        <taxon>Fungi</taxon>
        <taxon>Dikarya</taxon>
        <taxon>Ascomycota</taxon>
        <taxon>Saccharomycotina</taxon>
        <taxon>Pichiomycetes</taxon>
        <taxon>Metschnikowiaceae</taxon>
        <taxon>Candidozyma</taxon>
    </lineage>
</organism>
<sequence>MSQYIGKTISLISNKNLRYVGILENINGEDATVSLKLVRPFGTEGRMAAQGLAHMEVMPGADIYDFVVFRGTDVRDLTVLDEAIEDVKPQPYTGATYPAVPTQGMQAGPTGAPSQAPSGPGGVAQQQQAAPTGSSESKTAKAPESKPSPTPASRTKPEPSATTKEKSPKPVDRPEPEEQSGEFDFEKANARFEKKTAGDQKPKYDKSSSFFDTISSSNTERGNMRWNEERSLNMDTFGQEGSRGRGNWRGRGRGRGRGGRGRGGRGGRRSEPTPEWA</sequence>
<dbReference type="EMBL" id="PYFQ01000017">
    <property type="protein sequence ID" value="PSK35255.1"/>
    <property type="molecule type" value="Genomic_DNA"/>
</dbReference>
<evidence type="ECO:0000259" key="5">
    <source>
        <dbReference type="PROSITE" id="PS51513"/>
    </source>
</evidence>
<evidence type="ECO:0000256" key="2">
    <source>
        <dbReference type="PROSITE-ProRule" id="PRU00869"/>
    </source>
</evidence>
<dbReference type="GO" id="GO:0010494">
    <property type="term" value="C:cytoplasmic stress granule"/>
    <property type="evidence" value="ECO:0007669"/>
    <property type="project" value="EnsemblFungi"/>
</dbReference>
<evidence type="ECO:0000313" key="7">
    <source>
        <dbReference type="EMBL" id="PSK35255.1"/>
    </source>
</evidence>
<dbReference type="InterPro" id="IPR019050">
    <property type="entry name" value="FDF_dom"/>
</dbReference>
<dbReference type="SMART" id="SM01199">
    <property type="entry name" value="FDF"/>
    <property type="match status" value="1"/>
</dbReference>
<dbReference type="InterPro" id="IPR025761">
    <property type="entry name" value="FFD_box"/>
</dbReference>
<dbReference type="GO" id="GO:0031370">
    <property type="term" value="F:eukaryotic initiation factor 4G binding"/>
    <property type="evidence" value="ECO:0007669"/>
    <property type="project" value="EnsemblFungi"/>
</dbReference>
<feature type="compositionally biased region" description="Basic residues" evidence="3">
    <location>
        <begin position="246"/>
        <end position="267"/>
    </location>
</feature>
<feature type="domain" description="DFDF" evidence="4">
    <location>
        <begin position="171"/>
        <end position="207"/>
    </location>
</feature>
<dbReference type="GO" id="GO:0033962">
    <property type="term" value="P:P-body assembly"/>
    <property type="evidence" value="ECO:0007669"/>
    <property type="project" value="EnsemblFungi"/>
</dbReference>
<proteinExistence type="predicted"/>
<dbReference type="PANTHER" id="PTHR13586:SF0">
    <property type="entry name" value="TRAILER HITCH, ISOFORM H"/>
    <property type="match status" value="1"/>
</dbReference>
<dbReference type="CDD" id="cd01736">
    <property type="entry name" value="LSm14_N"/>
    <property type="match status" value="1"/>
</dbReference>
<dbReference type="InterPro" id="IPR025609">
    <property type="entry name" value="Lsm14-like_N"/>
</dbReference>
<feature type="compositionally biased region" description="Basic and acidic residues" evidence="3">
    <location>
        <begin position="184"/>
        <end position="206"/>
    </location>
</feature>
<dbReference type="Proteomes" id="UP000241107">
    <property type="component" value="Unassembled WGS sequence"/>
</dbReference>
<dbReference type="GO" id="GO:0000932">
    <property type="term" value="C:P-body"/>
    <property type="evidence" value="ECO:0007669"/>
    <property type="project" value="EnsemblFungi"/>
</dbReference>
<dbReference type="InterPro" id="IPR010920">
    <property type="entry name" value="LSM_dom_sf"/>
</dbReference>
<dbReference type="InterPro" id="IPR025762">
    <property type="entry name" value="DFDF"/>
</dbReference>
<reference evidence="7 8" key="1">
    <citation type="submission" date="2018-03" db="EMBL/GenBank/DDBJ databases">
        <title>Candida pseudohaemulonii genome assembly and annotation.</title>
        <authorList>
            <person name="Munoz J.F."/>
            <person name="Gade L.G."/>
            <person name="Chow N.A."/>
            <person name="Litvintseva A.P."/>
            <person name="Loparev V.N."/>
            <person name="Cuomo C.A."/>
        </authorList>
    </citation>
    <scope>NUCLEOTIDE SEQUENCE [LARGE SCALE GENOMIC DNA]</scope>
    <source>
        <strain evidence="7 8">B12108</strain>
    </source>
</reference>
<dbReference type="STRING" id="418784.A0A2P7YH12"/>
<dbReference type="PROSITE" id="PS51513">
    <property type="entry name" value="FFD"/>
    <property type="match status" value="1"/>
</dbReference>
<dbReference type="PROSITE" id="PS51512">
    <property type="entry name" value="DFDF"/>
    <property type="match status" value="1"/>
</dbReference>
<comment type="caution">
    <text evidence="7">The sequence shown here is derived from an EMBL/GenBank/DDBJ whole genome shotgun (WGS) entry which is preliminary data.</text>
</comment>
<evidence type="ECO:0008006" key="9">
    <source>
        <dbReference type="Google" id="ProtNLM"/>
    </source>
</evidence>
<keyword evidence="8" id="KW-1185">Reference proteome</keyword>
<dbReference type="RefSeq" id="XP_024711780.1">
    <property type="nucleotide sequence ID" value="XM_024860030.1"/>
</dbReference>
<dbReference type="InterPro" id="IPR025768">
    <property type="entry name" value="TFG_box"/>
</dbReference>
<dbReference type="SMART" id="SM01271">
    <property type="entry name" value="LSM14"/>
    <property type="match status" value="1"/>
</dbReference>
<dbReference type="GeneID" id="36568100"/>
<protein>
    <recommendedName>
        <fullName evidence="9">DFDF domain-containing protein</fullName>
    </recommendedName>
</protein>
<dbReference type="GO" id="GO:0045947">
    <property type="term" value="P:negative regulation of translational initiation"/>
    <property type="evidence" value="ECO:0007669"/>
    <property type="project" value="EnsemblFungi"/>
</dbReference>
<feature type="compositionally biased region" description="Basic and acidic residues" evidence="3">
    <location>
        <begin position="163"/>
        <end position="176"/>
    </location>
</feature>
<accession>A0A2P7YH12</accession>
<name>A0A2P7YH12_9ASCO</name>
<dbReference type="GO" id="GO:0003729">
    <property type="term" value="F:mRNA binding"/>
    <property type="evidence" value="ECO:0007669"/>
    <property type="project" value="EnsemblFungi"/>
</dbReference>
<feature type="region of interest" description="Disordered" evidence="3">
    <location>
        <begin position="90"/>
        <end position="277"/>
    </location>
</feature>
<dbReference type="PANTHER" id="PTHR13586">
    <property type="entry name" value="SCD6 PROTEIN-RELATED"/>
    <property type="match status" value="1"/>
</dbReference>
<evidence type="ECO:0000259" key="6">
    <source>
        <dbReference type="PROSITE" id="PS51536"/>
    </source>
</evidence>
<dbReference type="GO" id="GO:0034063">
    <property type="term" value="P:stress granule assembly"/>
    <property type="evidence" value="ECO:0007669"/>
    <property type="project" value="EnsemblFungi"/>
</dbReference>
<dbReference type="VEuPathDB" id="FungiDB:C7M61_004713"/>
<evidence type="ECO:0000259" key="4">
    <source>
        <dbReference type="PROSITE" id="PS51512"/>
    </source>
</evidence>
<feature type="domain" description="FFD box profile" evidence="5">
    <location>
        <begin position="202"/>
        <end position="218"/>
    </location>
</feature>
<dbReference type="OrthoDB" id="21539at2759"/>
<feature type="compositionally biased region" description="Low complexity" evidence="3">
    <location>
        <begin position="207"/>
        <end position="217"/>
    </location>
</feature>
<dbReference type="Pfam" id="PF12701">
    <property type="entry name" value="LSM14"/>
    <property type="match status" value="1"/>
</dbReference>
<dbReference type="SUPFAM" id="SSF50182">
    <property type="entry name" value="Sm-like ribonucleoproteins"/>
    <property type="match status" value="1"/>
</dbReference>
<feature type="domain" description="TFG box profile" evidence="6">
    <location>
        <begin position="221"/>
        <end position="241"/>
    </location>
</feature>
<dbReference type="AlphaFoldDB" id="A0A2P7YH12"/>
<feature type="short sequence motif" description="FFD box" evidence="1">
    <location>
        <begin position="202"/>
        <end position="218"/>
    </location>
</feature>
<dbReference type="Gene3D" id="2.30.30.100">
    <property type="match status" value="1"/>
</dbReference>
<dbReference type="PROSITE" id="PS51536">
    <property type="entry name" value="TFG"/>
    <property type="match status" value="1"/>
</dbReference>
<feature type="short sequence motif" description="TFG box" evidence="2">
    <location>
        <begin position="221"/>
        <end position="241"/>
    </location>
</feature>
<evidence type="ECO:0000256" key="1">
    <source>
        <dbReference type="PROSITE-ProRule" id="PRU00846"/>
    </source>
</evidence>